<dbReference type="Pfam" id="PF01266">
    <property type="entry name" value="DAO"/>
    <property type="match status" value="1"/>
</dbReference>
<dbReference type="PANTHER" id="PTHR13847:SF275">
    <property type="entry name" value="GAMMA-GLUTAMYLPUTRESCINE OXIDOREDUCTASE"/>
    <property type="match status" value="1"/>
</dbReference>
<dbReference type="SUPFAM" id="SSF51905">
    <property type="entry name" value="FAD/NAD(P)-binding domain"/>
    <property type="match status" value="1"/>
</dbReference>
<dbReference type="Gene3D" id="3.50.50.60">
    <property type="entry name" value="FAD/NAD(P)-binding domain"/>
    <property type="match status" value="1"/>
</dbReference>
<keyword evidence="1" id="KW-0560">Oxidoreductase</keyword>
<protein>
    <submittedName>
        <fullName evidence="3">Glycine/D-amino acid oxidase</fullName>
    </submittedName>
</protein>
<sequence length="494" mass="54000">MSEADKHHMYACPGCNVFFLRVSNPTADAFKARPRCRASRVSSSFLNLWFYKPMCFTASCGREVECMVELRRECLWEHVTPQLASPTVLASTIKVDVCVIGGGITGLSAALKLLEKGKSVAVLEAHQVGHGGSGRNVGLVNAGTWIRPDDVEATLGTKVGARLNQVLGDAPAQVFATINRLGIDCQARNDGTLHMAHNASGVADLQARHDQWKRRGADVELLTGPQCQEYCGTDKISAALLDRRAGTINPMGYTTGLAEAVQRLGGRLFQNSAVIRLEKQGSSWLVKTADGMIVSDKVVISTGAYTEGDWSELQKNYFRGYYYQVASKPLVGAAADNVLKHGQGSWDTRTVLSSIRRDADGRLLLGSLGRTDNKPTWFIKSWADRIQRHYFPQLGKIEWDMHWTGCIDFTPDHLMRLFEPVAGVVAVTGYNGRGNTTGTVVGKALADYLIDDLPEELPIPFSTMKPIQGAGLRSAFYESGFSLYHAGQCLRVVL</sequence>
<dbReference type="Proteomes" id="UP000183126">
    <property type="component" value="Chromosome I"/>
</dbReference>
<evidence type="ECO:0000313" key="4">
    <source>
        <dbReference type="Proteomes" id="UP000183126"/>
    </source>
</evidence>
<dbReference type="PANTHER" id="PTHR13847">
    <property type="entry name" value="SARCOSINE DEHYDROGENASE-RELATED"/>
    <property type="match status" value="1"/>
</dbReference>
<organism evidence="3 4">
    <name type="scientific">Pseudomonas trivialis</name>
    <dbReference type="NCBI Taxonomy" id="200450"/>
    <lineage>
        <taxon>Bacteria</taxon>
        <taxon>Pseudomonadati</taxon>
        <taxon>Pseudomonadota</taxon>
        <taxon>Gammaproteobacteria</taxon>
        <taxon>Pseudomonadales</taxon>
        <taxon>Pseudomonadaceae</taxon>
        <taxon>Pseudomonas</taxon>
    </lineage>
</organism>
<dbReference type="InterPro" id="IPR006076">
    <property type="entry name" value="FAD-dep_OxRdtase"/>
</dbReference>
<keyword evidence="4" id="KW-1185">Reference proteome</keyword>
<name>A0ABY0UH42_9PSED</name>
<accession>A0ABY0UH42</accession>
<feature type="domain" description="FAD dependent oxidoreductase" evidence="2">
    <location>
        <begin position="96"/>
        <end position="447"/>
    </location>
</feature>
<reference evidence="3 4" key="1">
    <citation type="submission" date="2016-10" db="EMBL/GenBank/DDBJ databases">
        <authorList>
            <person name="Varghese N."/>
            <person name="Submissions S."/>
        </authorList>
    </citation>
    <scope>NUCLEOTIDE SEQUENCE [LARGE SCALE GENOMIC DNA]</scope>
    <source>
        <strain evidence="3 4">BS3111</strain>
    </source>
</reference>
<evidence type="ECO:0000259" key="2">
    <source>
        <dbReference type="Pfam" id="PF01266"/>
    </source>
</evidence>
<dbReference type="Gene3D" id="3.30.9.10">
    <property type="entry name" value="D-Amino Acid Oxidase, subunit A, domain 2"/>
    <property type="match status" value="1"/>
</dbReference>
<dbReference type="EMBL" id="LT629760">
    <property type="protein sequence ID" value="SDS64519.1"/>
    <property type="molecule type" value="Genomic_DNA"/>
</dbReference>
<proteinExistence type="predicted"/>
<evidence type="ECO:0000256" key="1">
    <source>
        <dbReference type="ARBA" id="ARBA00023002"/>
    </source>
</evidence>
<gene>
    <name evidence="3" type="ORF">SAMN04490205_3149</name>
</gene>
<evidence type="ECO:0000313" key="3">
    <source>
        <dbReference type="EMBL" id="SDS64519.1"/>
    </source>
</evidence>
<dbReference type="InterPro" id="IPR036188">
    <property type="entry name" value="FAD/NAD-bd_sf"/>
</dbReference>